<protein>
    <submittedName>
        <fullName evidence="1">Uncharacterized protein DUF2877</fullName>
    </submittedName>
</protein>
<name>A0A370QGM2_9GAMM</name>
<evidence type="ECO:0000313" key="1">
    <source>
        <dbReference type="EMBL" id="RDK87449.1"/>
    </source>
</evidence>
<proteinExistence type="predicted"/>
<keyword evidence="2" id="KW-1185">Reference proteome</keyword>
<gene>
    <name evidence="1" type="ORF">C8D90_10944</name>
</gene>
<reference evidence="1 2" key="1">
    <citation type="submission" date="2018-07" db="EMBL/GenBank/DDBJ databases">
        <title>Genomic Encyclopedia of Type Strains, Phase IV (KMG-IV): sequencing the most valuable type-strain genomes for metagenomic binning, comparative biology and taxonomic classification.</title>
        <authorList>
            <person name="Goeker M."/>
        </authorList>
    </citation>
    <scope>NUCLEOTIDE SEQUENCE [LARGE SCALE GENOMIC DNA]</scope>
    <source>
        <strain evidence="1 2">DSM 103736</strain>
    </source>
</reference>
<dbReference type="AlphaFoldDB" id="A0A370QGM2"/>
<dbReference type="InterPro" id="IPR021530">
    <property type="entry name" value="AllH-like"/>
</dbReference>
<dbReference type="Proteomes" id="UP000254848">
    <property type="component" value="Unassembled WGS sequence"/>
</dbReference>
<dbReference type="OrthoDB" id="4933449at2"/>
<sequence>MTITPLATACSAPLQTGFWRCHSHFRHAINLQHPQGDLLTLLCTAPELTPMGWLLARTDFHAISSRLKPGQTLHMTQDGLHGNGFHISRPRRCLALNPAPAPQLPDLASHLTGIPHPTGLCGPLNRALQQPDSIQARLFAILNAWFTTGAGVPATFIGLGPGLTPSADDMVIGALALLHTSPELRAQMRSRSLLPNLNELHTLTTPVSACYLNHASQGRFSSALIRLLRRLTRGSPATNGAIAKLLAHGHTSGADTLLGICVAQRWLSVTYPGAVRYV</sequence>
<dbReference type="Pfam" id="PF11392">
    <property type="entry name" value="AllH"/>
    <property type="match status" value="1"/>
</dbReference>
<accession>A0A370QGM2</accession>
<dbReference type="RefSeq" id="WP_115459765.1">
    <property type="nucleotide sequence ID" value="NZ_QRAP01000009.1"/>
</dbReference>
<organism evidence="1 2">
    <name type="scientific">Enterobacillus tribolii</name>
    <dbReference type="NCBI Taxonomy" id="1487935"/>
    <lineage>
        <taxon>Bacteria</taxon>
        <taxon>Pseudomonadati</taxon>
        <taxon>Pseudomonadota</taxon>
        <taxon>Gammaproteobacteria</taxon>
        <taxon>Enterobacterales</taxon>
        <taxon>Hafniaceae</taxon>
        <taxon>Enterobacillus</taxon>
    </lineage>
</organism>
<evidence type="ECO:0000313" key="2">
    <source>
        <dbReference type="Proteomes" id="UP000254848"/>
    </source>
</evidence>
<dbReference type="EMBL" id="QRAP01000009">
    <property type="protein sequence ID" value="RDK87449.1"/>
    <property type="molecule type" value="Genomic_DNA"/>
</dbReference>
<comment type="caution">
    <text evidence="1">The sequence shown here is derived from an EMBL/GenBank/DDBJ whole genome shotgun (WGS) entry which is preliminary data.</text>
</comment>